<name>A0A081N2Y6_9GAMM</name>
<dbReference type="AlphaFoldDB" id="A0A081N2Y6"/>
<organism evidence="2 3">
    <name type="scientific">Endozoicomonas montiporae</name>
    <dbReference type="NCBI Taxonomy" id="1027273"/>
    <lineage>
        <taxon>Bacteria</taxon>
        <taxon>Pseudomonadati</taxon>
        <taxon>Pseudomonadota</taxon>
        <taxon>Gammaproteobacteria</taxon>
        <taxon>Oceanospirillales</taxon>
        <taxon>Endozoicomonadaceae</taxon>
        <taxon>Endozoicomonas</taxon>
    </lineage>
</organism>
<protein>
    <submittedName>
        <fullName evidence="2">Membrane protein</fullName>
    </submittedName>
</protein>
<keyword evidence="1" id="KW-1133">Transmembrane helix</keyword>
<reference evidence="2 3" key="1">
    <citation type="submission" date="2014-06" db="EMBL/GenBank/DDBJ databases">
        <title>Whole Genome Sequences of Three Symbiotic Endozoicomonas Bacteria.</title>
        <authorList>
            <person name="Neave M.J."/>
            <person name="Apprill A."/>
            <person name="Voolstra C.R."/>
        </authorList>
    </citation>
    <scope>NUCLEOTIDE SEQUENCE [LARGE SCALE GENOMIC DNA]</scope>
    <source>
        <strain evidence="2 3">LMG 24815</strain>
    </source>
</reference>
<dbReference type="InterPro" id="IPR032531">
    <property type="entry name" value="DUF4956"/>
</dbReference>
<dbReference type="eggNOG" id="COG1285">
    <property type="taxonomic scope" value="Bacteria"/>
</dbReference>
<accession>A0A081N2Y6</accession>
<dbReference type="EMBL" id="JOKG01000004">
    <property type="protein sequence ID" value="KEQ12809.1"/>
    <property type="molecule type" value="Genomic_DNA"/>
</dbReference>
<gene>
    <name evidence="2" type="ORF">GZ77_20350</name>
</gene>
<keyword evidence="1" id="KW-0472">Membrane</keyword>
<dbReference type="Pfam" id="PF16316">
    <property type="entry name" value="DUF4956"/>
    <property type="match status" value="1"/>
</dbReference>
<dbReference type="Proteomes" id="UP000028006">
    <property type="component" value="Unassembled WGS sequence"/>
</dbReference>
<keyword evidence="3" id="KW-1185">Reference proteome</keyword>
<evidence type="ECO:0000313" key="3">
    <source>
        <dbReference type="Proteomes" id="UP000028006"/>
    </source>
</evidence>
<feature type="transmembrane region" description="Helical" evidence="1">
    <location>
        <begin position="110"/>
        <end position="143"/>
    </location>
</feature>
<proteinExistence type="predicted"/>
<dbReference type="RefSeq" id="WP_187300037.1">
    <property type="nucleotide sequence ID" value="NZ_JOKG01000004.1"/>
</dbReference>
<evidence type="ECO:0000256" key="1">
    <source>
        <dbReference type="SAM" id="Phobius"/>
    </source>
</evidence>
<feature type="transmembrane region" description="Helical" evidence="1">
    <location>
        <begin position="69"/>
        <end position="98"/>
    </location>
</feature>
<comment type="caution">
    <text evidence="2">The sequence shown here is derived from an EMBL/GenBank/DDBJ whole genome shotgun (WGS) entry which is preliminary data.</text>
</comment>
<keyword evidence="1" id="KW-0812">Transmembrane</keyword>
<evidence type="ECO:0000313" key="2">
    <source>
        <dbReference type="EMBL" id="KEQ12809.1"/>
    </source>
</evidence>
<feature type="transmembrane region" description="Helical" evidence="1">
    <location>
        <begin position="21"/>
        <end position="48"/>
    </location>
</feature>
<sequence>MLESVDPLLISYLPQDIKSTLFPYASISLASLALNLLIGYALANLIGIHFRKYSKAFGNRKDFSRLFPTLMLSIILIITVVKASLALALGLVGALSIVRFRTPIKEPEELVYLFLNIGIAIALGAGQTFAAIAACFIILVLLIFSRKKTAQSFHENALFLSVSYSMDTGSSRDTVLSGLKNVLINYVTRMELSRLDYSESKVDALFFINVDSAQQLDLIMSELDSKFNHVEISILEQNDISGL</sequence>